<evidence type="ECO:0000313" key="3">
    <source>
        <dbReference type="Proteomes" id="UP000199163"/>
    </source>
</evidence>
<dbReference type="Proteomes" id="UP000199163">
    <property type="component" value="Unassembled WGS sequence"/>
</dbReference>
<dbReference type="STRING" id="568899.SAMN05192534_109119"/>
<evidence type="ECO:0000313" key="2">
    <source>
        <dbReference type="EMBL" id="SDH69880.1"/>
    </source>
</evidence>
<protein>
    <submittedName>
        <fullName evidence="2">Uncharacterized protein</fullName>
    </submittedName>
</protein>
<dbReference type="EMBL" id="FNDK01000009">
    <property type="protein sequence ID" value="SDH69880.1"/>
    <property type="molecule type" value="Genomic_DNA"/>
</dbReference>
<proteinExistence type="predicted"/>
<sequence>MDSTIKYVTKGHHRSLGRDSRDFQKVSSFYLQSIVRNISGRSNLNTAVGSSTATCTGGGRQIMPGKE</sequence>
<feature type="region of interest" description="Disordered" evidence="1">
    <location>
        <begin position="46"/>
        <end position="67"/>
    </location>
</feature>
<gene>
    <name evidence="2" type="ORF">SAMN05192534_109119</name>
</gene>
<evidence type="ECO:0000256" key="1">
    <source>
        <dbReference type="SAM" id="MobiDB-lite"/>
    </source>
</evidence>
<reference evidence="2 3" key="1">
    <citation type="submission" date="2016-10" db="EMBL/GenBank/DDBJ databases">
        <authorList>
            <person name="de Groot N.N."/>
        </authorList>
    </citation>
    <scope>NUCLEOTIDE SEQUENCE [LARGE SCALE GENOMIC DNA]</scope>
    <source>
        <strain evidence="2 3">DSM 21632</strain>
    </source>
</reference>
<feature type="compositionally biased region" description="Polar residues" evidence="1">
    <location>
        <begin position="46"/>
        <end position="55"/>
    </location>
</feature>
<organism evidence="2 3">
    <name type="scientific">Alteribacillus persepolensis</name>
    <dbReference type="NCBI Taxonomy" id="568899"/>
    <lineage>
        <taxon>Bacteria</taxon>
        <taxon>Bacillati</taxon>
        <taxon>Bacillota</taxon>
        <taxon>Bacilli</taxon>
        <taxon>Bacillales</taxon>
        <taxon>Bacillaceae</taxon>
        <taxon>Alteribacillus</taxon>
    </lineage>
</organism>
<accession>A0A1G8EJ80</accession>
<name>A0A1G8EJ80_9BACI</name>
<keyword evidence="3" id="KW-1185">Reference proteome</keyword>
<dbReference type="AlphaFoldDB" id="A0A1G8EJ80"/>